<organism evidence="2 3">
    <name type="scientific">Rhodomicrobium vannielii (strain ATCC 17100 / DSM 162 / LMG 4299 / NCIMB 10020 / ATH 3.1.1)</name>
    <dbReference type="NCBI Taxonomy" id="648757"/>
    <lineage>
        <taxon>Bacteria</taxon>
        <taxon>Pseudomonadati</taxon>
        <taxon>Pseudomonadota</taxon>
        <taxon>Alphaproteobacteria</taxon>
        <taxon>Hyphomicrobiales</taxon>
        <taxon>Hyphomicrobiaceae</taxon>
        <taxon>Rhodomicrobium</taxon>
    </lineage>
</organism>
<protein>
    <submittedName>
        <fullName evidence="2">Uncharacterized protein</fullName>
    </submittedName>
</protein>
<sequence>MPTLLVGVVLTVYMLANSSVAFWPIALVIVFLLITVFFC</sequence>
<evidence type="ECO:0000313" key="3">
    <source>
        <dbReference type="Proteomes" id="UP000001399"/>
    </source>
</evidence>
<dbReference type="HOGENOM" id="CLU_3316107_0_0_5"/>
<dbReference type="AlphaFoldDB" id="E3I863"/>
<dbReference type="EMBL" id="CP002292">
    <property type="protein sequence ID" value="ADP71989.1"/>
    <property type="molecule type" value="Genomic_DNA"/>
</dbReference>
<keyword evidence="1" id="KW-1133">Transmembrane helix</keyword>
<gene>
    <name evidence="2" type="ordered locus">Rvan_2779</name>
</gene>
<feature type="transmembrane region" description="Helical" evidence="1">
    <location>
        <begin position="20"/>
        <end position="38"/>
    </location>
</feature>
<name>E3I863_RHOVT</name>
<accession>E3I863</accession>
<keyword evidence="1" id="KW-0472">Membrane</keyword>
<keyword evidence="3" id="KW-1185">Reference proteome</keyword>
<reference evidence="3" key="1">
    <citation type="journal article" date="2011" name="J. Bacteriol.">
        <title>Genome sequences of eight morphologically diverse alphaproteobacteria.</title>
        <authorList>
            <consortium name="US DOE Joint Genome Institute"/>
            <person name="Brown P.J."/>
            <person name="Kysela D.T."/>
            <person name="Buechlein A."/>
            <person name="Hemmerich C."/>
            <person name="Brun Y.V."/>
        </authorList>
    </citation>
    <scope>NUCLEOTIDE SEQUENCE [LARGE SCALE GENOMIC DNA]</scope>
    <source>
        <strain evidence="3">ATCC 17100 / ATH 3.1.1 / DSM 162 / LMG 4299</strain>
    </source>
</reference>
<dbReference type="STRING" id="648757.Rvan_2779"/>
<evidence type="ECO:0000256" key="1">
    <source>
        <dbReference type="SAM" id="Phobius"/>
    </source>
</evidence>
<dbReference type="KEGG" id="rva:Rvan_2779"/>
<dbReference type="Proteomes" id="UP000001399">
    <property type="component" value="Chromosome"/>
</dbReference>
<keyword evidence="1" id="KW-0812">Transmembrane</keyword>
<evidence type="ECO:0000313" key="2">
    <source>
        <dbReference type="EMBL" id="ADP71989.1"/>
    </source>
</evidence>
<proteinExistence type="predicted"/>